<dbReference type="AlphaFoldDB" id="A0A3A8N4G7"/>
<name>A0A3A8N4G7_9BACT</name>
<keyword evidence="2" id="KW-0732">Signal</keyword>
<dbReference type="Proteomes" id="UP000273405">
    <property type="component" value="Unassembled WGS sequence"/>
</dbReference>
<evidence type="ECO:0000313" key="3">
    <source>
        <dbReference type="EMBL" id="RKH38823.1"/>
    </source>
</evidence>
<proteinExistence type="predicted"/>
<gene>
    <name evidence="3" type="ORF">D7X12_25305</name>
</gene>
<feature type="region of interest" description="Disordered" evidence="1">
    <location>
        <begin position="21"/>
        <end position="61"/>
    </location>
</feature>
<organism evidence="3 4">
    <name type="scientific">Corallococcus sicarius</name>
    <dbReference type="NCBI Taxonomy" id="2316726"/>
    <lineage>
        <taxon>Bacteria</taxon>
        <taxon>Pseudomonadati</taxon>
        <taxon>Myxococcota</taxon>
        <taxon>Myxococcia</taxon>
        <taxon>Myxococcales</taxon>
        <taxon>Cystobacterineae</taxon>
        <taxon>Myxococcaceae</taxon>
        <taxon>Corallococcus</taxon>
    </lineage>
</organism>
<dbReference type="RefSeq" id="WP_120627846.1">
    <property type="nucleotide sequence ID" value="NZ_RAWG01000183.1"/>
</dbReference>
<feature type="signal peptide" evidence="2">
    <location>
        <begin position="1"/>
        <end position="23"/>
    </location>
</feature>
<evidence type="ECO:0000256" key="1">
    <source>
        <dbReference type="SAM" id="MobiDB-lite"/>
    </source>
</evidence>
<dbReference type="EMBL" id="RAWG01000183">
    <property type="protein sequence ID" value="RKH38823.1"/>
    <property type="molecule type" value="Genomic_DNA"/>
</dbReference>
<feature type="chain" id="PRO_5017407886" evidence="2">
    <location>
        <begin position="24"/>
        <end position="213"/>
    </location>
</feature>
<evidence type="ECO:0000313" key="4">
    <source>
        <dbReference type="Proteomes" id="UP000273405"/>
    </source>
</evidence>
<keyword evidence="4" id="KW-1185">Reference proteome</keyword>
<protein>
    <submittedName>
        <fullName evidence="3">Uncharacterized protein</fullName>
    </submittedName>
</protein>
<dbReference type="OrthoDB" id="9908327at2"/>
<reference evidence="4" key="1">
    <citation type="submission" date="2018-09" db="EMBL/GenBank/DDBJ databases">
        <authorList>
            <person name="Livingstone P.G."/>
            <person name="Whitworth D.E."/>
        </authorList>
    </citation>
    <scope>NUCLEOTIDE SEQUENCE [LARGE SCALE GENOMIC DNA]</scope>
    <source>
        <strain evidence="4">CA040B</strain>
    </source>
</reference>
<sequence>MPSVFLRHTALAALILLTTPACDDTPSETPDAGTQVPDSGQPDAGSGFMAGGSLTPGPGKQVPESGKLVVLWSVSSSSPDYLYKFGEGTSSGATFALPLPTPPPAEALNQAELGVGLVLLMPTSFSLADGRYEGEDIFFDALIGAAGQYAIIYRANAQVVAPGWVSLFPVGYSCGKGVEAPEGSSFDTFEPVSCASLNITVDDAANIDFVNWT</sequence>
<evidence type="ECO:0000256" key="2">
    <source>
        <dbReference type="SAM" id="SignalP"/>
    </source>
</evidence>
<accession>A0A3A8N4G7</accession>
<comment type="caution">
    <text evidence="3">The sequence shown here is derived from an EMBL/GenBank/DDBJ whole genome shotgun (WGS) entry which is preliminary data.</text>
</comment>